<dbReference type="RefSeq" id="WP_370595805.1">
    <property type="nucleotide sequence ID" value="NZ_JALBUR010000008.1"/>
</dbReference>
<dbReference type="PANTHER" id="PTHR34614:SF2">
    <property type="entry name" value="TRANSPOSASE IS4-LIKE DOMAIN-CONTAINING PROTEIN"/>
    <property type="match status" value="1"/>
</dbReference>
<evidence type="ECO:0000259" key="1">
    <source>
        <dbReference type="Pfam" id="PF01609"/>
    </source>
</evidence>
<dbReference type="EMBL" id="JALBUR010000008">
    <property type="protein sequence ID" value="MDX8419356.1"/>
    <property type="molecule type" value="Genomic_DNA"/>
</dbReference>
<dbReference type="Pfam" id="PF01609">
    <property type="entry name" value="DDE_Tnp_1"/>
    <property type="match status" value="1"/>
</dbReference>
<gene>
    <name evidence="2" type="ORF">MOZ60_04515</name>
</gene>
<dbReference type="InterPro" id="IPR012337">
    <property type="entry name" value="RNaseH-like_sf"/>
</dbReference>
<accession>A0AB35U5Y4</accession>
<organism evidence="2 3">
    <name type="scientific">Grylomicrobium aquisgranensis</name>
    <dbReference type="NCBI Taxonomy" id="2926318"/>
    <lineage>
        <taxon>Bacteria</taxon>
        <taxon>Bacillati</taxon>
        <taxon>Bacillota</taxon>
        <taxon>Erysipelotrichia</taxon>
        <taxon>Erysipelotrichales</taxon>
        <taxon>Erysipelotrichaceae</taxon>
        <taxon>Grylomicrobium</taxon>
    </lineage>
</organism>
<dbReference type="InterPro" id="IPR002559">
    <property type="entry name" value="Transposase_11"/>
</dbReference>
<comment type="caution">
    <text evidence="2">The sequence shown here is derived from an EMBL/GenBank/DDBJ whole genome shotgun (WGS) entry which is preliminary data.</text>
</comment>
<dbReference type="GO" id="GO:0003677">
    <property type="term" value="F:DNA binding"/>
    <property type="evidence" value="ECO:0007669"/>
    <property type="project" value="InterPro"/>
</dbReference>
<evidence type="ECO:0000313" key="3">
    <source>
        <dbReference type="Proteomes" id="UP001286174"/>
    </source>
</evidence>
<sequence length="564" mass="65836">MAYFLKKSNLKKGVYLQIYESFYNPERRQTCHRSYKALGYVNDLKTDEIPDPVTHYKQVVEEMNQERKKEKVKRISASSPMRSLGYFPLQAILEKLQVKRFIDLYQLTNDFQFKISDVLFSLIYARAINPCSKLRTFHEVLPFLFQEYDYSYNQMLKGIEFLGSNYEKIVELFTAQVSEKYDLSTSITYFDCTNFYFEIDREDDFRRKGPSKENRKDPIIGLGLLLDANQIPIGMRMYPGNESEKPVLRDIIASMKNRQGIKGKTIQVADKGLNCSENIINAVSNGDGYLFSKSVKTLPEKEKVWVLLENGYQNVTNPDGSLKYKWKACVDKFPYTYTDKDGKKHTVNLKEKRVVTYNPQLAKKKKFEIMKMVDKATRLSQSMAKKNEYGESSKYVTFKSTSKGEKTDDKVVTEINEAQIEKDLKLAGYNLLVTSEVNMAPKDIYSTYHNLWRIEESFRIMKSDLDARPVFLQKEDTIKGHFLICYLTVLLGRILQFKILKNKYSSSEIFNFMKEFNVVEADGKYINLATNSPFIKEFAEMTKLPLDHYILNSRKIEKVLNFRF</sequence>
<feature type="domain" description="Transposase IS4-like" evidence="1">
    <location>
        <begin position="213"/>
        <end position="489"/>
    </location>
</feature>
<protein>
    <submittedName>
        <fullName evidence="2">IS1634 family transposase</fullName>
    </submittedName>
</protein>
<proteinExistence type="predicted"/>
<dbReference type="GO" id="GO:0006313">
    <property type="term" value="P:DNA transposition"/>
    <property type="evidence" value="ECO:0007669"/>
    <property type="project" value="InterPro"/>
</dbReference>
<dbReference type="GO" id="GO:0004803">
    <property type="term" value="F:transposase activity"/>
    <property type="evidence" value="ECO:0007669"/>
    <property type="project" value="InterPro"/>
</dbReference>
<keyword evidence="3" id="KW-1185">Reference proteome</keyword>
<evidence type="ECO:0000313" key="2">
    <source>
        <dbReference type="EMBL" id="MDX8419356.1"/>
    </source>
</evidence>
<dbReference type="PANTHER" id="PTHR34614">
    <property type="match status" value="1"/>
</dbReference>
<dbReference type="InterPro" id="IPR047654">
    <property type="entry name" value="IS1634_transpos"/>
</dbReference>
<reference evidence="2 3" key="1">
    <citation type="submission" date="2022-03" db="EMBL/GenBank/DDBJ databases">
        <title>Novel taxa within the pig intestine.</title>
        <authorList>
            <person name="Wylensek D."/>
            <person name="Bishof K."/>
            <person name="Afrizal A."/>
            <person name="Clavel T."/>
        </authorList>
    </citation>
    <scope>NUCLEOTIDE SEQUENCE [LARGE SCALE GENOMIC DNA]</scope>
    <source>
        <strain evidence="2 3">CLA-KB-P133</strain>
    </source>
</reference>
<dbReference type="NCBIfam" id="NF033559">
    <property type="entry name" value="transpos_IS1634"/>
    <property type="match status" value="1"/>
</dbReference>
<dbReference type="Proteomes" id="UP001286174">
    <property type="component" value="Unassembled WGS sequence"/>
</dbReference>
<name>A0AB35U5Y4_9FIRM</name>
<dbReference type="AlphaFoldDB" id="A0AB35U5Y4"/>
<dbReference type="SUPFAM" id="SSF53098">
    <property type="entry name" value="Ribonuclease H-like"/>
    <property type="match status" value="1"/>
</dbReference>